<dbReference type="InterPro" id="IPR057651">
    <property type="entry name" value="Ig_TPPC8_C"/>
</dbReference>
<dbReference type="GO" id="GO:1990072">
    <property type="term" value="C:TRAPPIII protein complex"/>
    <property type="evidence" value="ECO:0007669"/>
    <property type="project" value="TreeGrafter"/>
</dbReference>
<evidence type="ECO:0000313" key="4">
    <source>
        <dbReference type="EMBL" id="RIA84204.1"/>
    </source>
</evidence>
<feature type="domain" description="TPPC8 second Ig-like" evidence="2">
    <location>
        <begin position="874"/>
        <end position="1000"/>
    </location>
</feature>
<evidence type="ECO:0000259" key="2">
    <source>
        <dbReference type="Pfam" id="PF24544"/>
    </source>
</evidence>
<dbReference type="InterPro" id="IPR058538">
    <property type="entry name" value="Ig_TPPC8_2nd"/>
</dbReference>
<dbReference type="Proteomes" id="UP000265703">
    <property type="component" value="Unassembled WGS sequence"/>
</dbReference>
<dbReference type="PANTHER" id="PTHR12975">
    <property type="entry name" value="TRANSPORT PROTEIN TRAPP"/>
    <property type="match status" value="1"/>
</dbReference>
<dbReference type="Pfam" id="PF24545">
    <property type="entry name" value="Ig_TPPC8_1st"/>
    <property type="match status" value="1"/>
</dbReference>
<dbReference type="InterPro" id="IPR024420">
    <property type="entry name" value="TRAPP_III_complex_Trs85"/>
</dbReference>
<proteinExistence type="predicted"/>
<dbReference type="EMBL" id="QKYT01000510">
    <property type="protein sequence ID" value="RIA84204.1"/>
    <property type="molecule type" value="Genomic_DNA"/>
</dbReference>
<dbReference type="InterPro" id="IPR058541">
    <property type="entry name" value="Ig_TPPC8_1st"/>
</dbReference>
<keyword evidence="5" id="KW-1185">Reference proteome</keyword>
<name>A0A397SNJ2_9GLOM</name>
<dbReference type="Pfam" id="PF12739">
    <property type="entry name" value="TRAPPC-Trs85"/>
    <property type="match status" value="1"/>
</dbReference>
<comment type="caution">
    <text evidence="4">The sequence shown here is derived from an EMBL/GenBank/DDBJ whole genome shotgun (WGS) entry which is preliminary data.</text>
</comment>
<evidence type="ECO:0000259" key="1">
    <source>
        <dbReference type="Pfam" id="PF24542"/>
    </source>
</evidence>
<sequence>MNPIENFTVRFAHLNSLEQPDIQLTSQIISEKVKSIGNPDTLNDLPPISKKSDVNERYLAVNQDDITPWYTEYRRLFFTFIGVSEHDTFDHPVACIIAISSSNPDLDNTLQQLYNTSSPAPIFEKGFMDPNILKYYVLLHDNHKVTLEHSEAVFENMKRTYGLNCHLLKLNSIPLTTPSENNDPFSAPTSPVKSSNSITDIWTSYINENNILQNLFTTSPSTQSTSFENHSRQNSLTSLSGYSLPLSPTMSTLSSPTSSFNEEMIFSKENIGVDSQNTIGFNLVGNIAPPPVIYGQYLSEGDIVGVHTFIGELVRQSLVPYMERNIRQWNEQVASSRRGITGRLFSAGRRYFSTGPKSTTMNPQLAQSPYVFNTQNNNLASPTYAHHTPEAQMRKLADYAFMLRDYKFAHSVYDTVKKDFSADKAWKYYAGAQEMIGICLLMVSTNIGNRTDIDHYFEQSVNTYLNRVKAPFYATKTTLLYYEMLKFRNLYKDAPAALVRMTGDDFDLRSALFLEQAALAFLRCPRPMIRKYAFHMIMAGHRYGKCNQREHAYRCYLAASKIFENHSWSLVDDHIHFALGRQSFYLGDLDTALKFFLKLLRASRQPETQQSAYLKEFLYIYKQYSSKKDKDLNFEPQELPIPIIDSDSVRVVLSNFQSNEYDEIWDIMEKEFLEEGFTGLDICGKPRKKPSLLGSDLHRTVCAVGEPFFVQFNVHNPMNIQININDLILECEYITFEASKENSSNSCEETNNEELPQKNDNTDSADIKLIKFEAFDLEILPEVCLQGLEKKTISLRVLPKKQGTLKVLGLQYTLNSLVHGIKKFLRHGKRLNDTKEQRMSVIYATDRSLDLMVTSPMPLLEVAFHSFPELLFSGEVTKVVLEINNKGQKGLTDLRVKMSHPSFFCIGNAEMLEQKIYDNGSLTTEKLKIKNSIFNSNIKNIPLPQKECINSNSTSFSLSPGNTTLIPIWIRGDRIGKHTFRFLFTYESEDNNMAMKYRSLRYFKTTQVLPSLKINAFTRPSTRGLNEFILGIEIENLQIDEKFQLVQLSSISPSWIMSPINNESSGNADSKSSITPRQTIFIYYRINRIEKHFTNDNVVETNSESNDITPEIFTSNALERLLTGEKNLQSEPSPVNLTITNVPFQDHTISNSANPLEGFSMNSRVQWRSNTLISQFPFIPSNKYQNIFTLYNTNDVDLALYWSIPSSQRQGHHYIVGINLGVQQNPFQGLSISSAPNRALFEQTIRERALLLNSLTKNKNFKDDSPLKLVIQCVDIYEHNFELQSFCIIPITISIKNCSWNKKVGFTLEMISPDQNETNRSNAFHKAITPMIFHWMGSTFKYATLSASEEQTFMIKACFIRSGVYDINRWRLTVKYDQNASGGGRNESGVGMKGYVQMPNTPHLLTIINAKDSWERDQK</sequence>
<evidence type="ECO:0000259" key="3">
    <source>
        <dbReference type="Pfam" id="PF24545"/>
    </source>
</evidence>
<dbReference type="STRING" id="658196.A0A397SNJ2"/>
<accession>A0A397SNJ2</accession>
<dbReference type="PANTHER" id="PTHR12975:SF6">
    <property type="entry name" value="TRAFFICKING PROTEIN PARTICLE COMPLEX SUBUNIT 8"/>
    <property type="match status" value="1"/>
</dbReference>
<dbReference type="Pfam" id="PF24544">
    <property type="entry name" value="Ig_TPPC8_2nd"/>
    <property type="match status" value="1"/>
</dbReference>
<evidence type="ECO:0000313" key="5">
    <source>
        <dbReference type="Proteomes" id="UP000265703"/>
    </source>
</evidence>
<reference evidence="4 5" key="1">
    <citation type="submission" date="2018-06" db="EMBL/GenBank/DDBJ databases">
        <title>Comparative genomics reveals the genomic features of Rhizophagus irregularis, R. cerebriforme, R. diaphanum and Gigaspora rosea, and their symbiotic lifestyle signature.</title>
        <authorList>
            <person name="Morin E."/>
            <person name="San Clemente H."/>
            <person name="Chen E.C.H."/>
            <person name="De La Providencia I."/>
            <person name="Hainaut M."/>
            <person name="Kuo A."/>
            <person name="Kohler A."/>
            <person name="Murat C."/>
            <person name="Tang N."/>
            <person name="Roy S."/>
            <person name="Loubradou J."/>
            <person name="Henrissat B."/>
            <person name="Grigoriev I.V."/>
            <person name="Corradi N."/>
            <person name="Roux C."/>
            <person name="Martin F.M."/>
        </authorList>
    </citation>
    <scope>NUCLEOTIDE SEQUENCE [LARGE SCALE GENOMIC DNA]</scope>
    <source>
        <strain evidence="4 5">DAOM 227022</strain>
    </source>
</reference>
<gene>
    <name evidence="4" type="ORF">C1645_784594</name>
</gene>
<dbReference type="OrthoDB" id="203724at2759"/>
<feature type="domain" description="TPPC8 first Ig-like" evidence="3">
    <location>
        <begin position="696"/>
        <end position="870"/>
    </location>
</feature>
<dbReference type="Pfam" id="PF24542">
    <property type="entry name" value="Ig_TPPC8_C"/>
    <property type="match status" value="1"/>
</dbReference>
<protein>
    <submittedName>
        <fullName evidence="4">ER-golgi trafficking TRAPP I complex 85 kDa subunit-domain-containing protein</fullName>
    </submittedName>
</protein>
<organism evidence="4 5">
    <name type="scientific">Glomus cerebriforme</name>
    <dbReference type="NCBI Taxonomy" id="658196"/>
    <lineage>
        <taxon>Eukaryota</taxon>
        <taxon>Fungi</taxon>
        <taxon>Fungi incertae sedis</taxon>
        <taxon>Mucoromycota</taxon>
        <taxon>Glomeromycotina</taxon>
        <taxon>Glomeromycetes</taxon>
        <taxon>Glomerales</taxon>
        <taxon>Glomeraceae</taxon>
        <taxon>Glomus</taxon>
    </lineage>
</organism>
<feature type="domain" description="TPPC8 C-terminal Ig-like" evidence="1">
    <location>
        <begin position="1276"/>
        <end position="1375"/>
    </location>
</feature>